<gene>
    <name evidence="1" type="ORF">M0R45_004683</name>
</gene>
<dbReference type="EMBL" id="JBEDUW010000001">
    <property type="protein sequence ID" value="KAK9949145.1"/>
    <property type="molecule type" value="Genomic_DNA"/>
</dbReference>
<proteinExistence type="predicted"/>
<sequence>MAHVVTMVLDGLGGFVRTLWGLQERPFSTTFNAVIARGLQRFPEETDNDGNGPRGPEEVYIYDEQDPSKPLPEGYVMAYSLVYSGHLGGTTWNEGPPVIAVRVVCFICNKHGTHALA</sequence>
<evidence type="ECO:0000313" key="2">
    <source>
        <dbReference type="Proteomes" id="UP001457282"/>
    </source>
</evidence>
<evidence type="ECO:0000313" key="1">
    <source>
        <dbReference type="EMBL" id="KAK9949145.1"/>
    </source>
</evidence>
<organism evidence="1 2">
    <name type="scientific">Rubus argutus</name>
    <name type="common">Southern blackberry</name>
    <dbReference type="NCBI Taxonomy" id="59490"/>
    <lineage>
        <taxon>Eukaryota</taxon>
        <taxon>Viridiplantae</taxon>
        <taxon>Streptophyta</taxon>
        <taxon>Embryophyta</taxon>
        <taxon>Tracheophyta</taxon>
        <taxon>Spermatophyta</taxon>
        <taxon>Magnoliopsida</taxon>
        <taxon>eudicotyledons</taxon>
        <taxon>Gunneridae</taxon>
        <taxon>Pentapetalae</taxon>
        <taxon>rosids</taxon>
        <taxon>fabids</taxon>
        <taxon>Rosales</taxon>
        <taxon>Rosaceae</taxon>
        <taxon>Rosoideae</taxon>
        <taxon>Rosoideae incertae sedis</taxon>
        <taxon>Rubus</taxon>
    </lineage>
</organism>
<comment type="caution">
    <text evidence="1">The sequence shown here is derived from an EMBL/GenBank/DDBJ whole genome shotgun (WGS) entry which is preliminary data.</text>
</comment>
<protein>
    <submittedName>
        <fullName evidence="1">Uncharacterized protein</fullName>
    </submittedName>
</protein>
<reference evidence="1 2" key="1">
    <citation type="journal article" date="2023" name="G3 (Bethesda)">
        <title>A chromosome-length genome assembly and annotation of blackberry (Rubus argutus, cv. 'Hillquist').</title>
        <authorList>
            <person name="Bruna T."/>
            <person name="Aryal R."/>
            <person name="Dudchenko O."/>
            <person name="Sargent D.J."/>
            <person name="Mead D."/>
            <person name="Buti M."/>
            <person name="Cavallini A."/>
            <person name="Hytonen T."/>
            <person name="Andres J."/>
            <person name="Pham M."/>
            <person name="Weisz D."/>
            <person name="Mascagni F."/>
            <person name="Usai G."/>
            <person name="Natali L."/>
            <person name="Bassil N."/>
            <person name="Fernandez G.E."/>
            <person name="Lomsadze A."/>
            <person name="Armour M."/>
            <person name="Olukolu B."/>
            <person name="Poorten T."/>
            <person name="Britton C."/>
            <person name="Davik J."/>
            <person name="Ashrafi H."/>
            <person name="Aiden E.L."/>
            <person name="Borodovsky M."/>
            <person name="Worthington M."/>
        </authorList>
    </citation>
    <scope>NUCLEOTIDE SEQUENCE [LARGE SCALE GENOMIC DNA]</scope>
    <source>
        <strain evidence="1">PI 553951</strain>
    </source>
</reference>
<keyword evidence="2" id="KW-1185">Reference proteome</keyword>
<accession>A0AAW1YKG7</accession>
<name>A0AAW1YKG7_RUBAR</name>
<dbReference type="AlphaFoldDB" id="A0AAW1YKG7"/>
<dbReference type="Proteomes" id="UP001457282">
    <property type="component" value="Unassembled WGS sequence"/>
</dbReference>